<comment type="subcellular location">
    <subcellularLocation>
        <location evidence="1">Cell membrane</location>
        <topology evidence="1">Multi-pass membrane protein</topology>
    </subcellularLocation>
</comment>
<evidence type="ECO:0000256" key="7">
    <source>
        <dbReference type="SAM" id="Phobius"/>
    </source>
</evidence>
<protein>
    <submittedName>
        <fullName evidence="8">Lipopolysaccharide biosynthesis protein</fullName>
    </submittedName>
</protein>
<feature type="transmembrane region" description="Helical" evidence="7">
    <location>
        <begin position="115"/>
        <end position="133"/>
    </location>
</feature>
<dbReference type="InterPro" id="IPR050833">
    <property type="entry name" value="Poly_Biosynth_Transport"/>
</dbReference>
<dbReference type="CDD" id="cd13127">
    <property type="entry name" value="MATE_tuaB_like"/>
    <property type="match status" value="1"/>
</dbReference>
<reference evidence="9" key="1">
    <citation type="submission" date="2018-08" db="EMBL/GenBank/DDBJ databases">
        <title>Mucilaginibacter sp. MYSH2.</title>
        <authorList>
            <person name="Seo T."/>
        </authorList>
    </citation>
    <scope>NUCLEOTIDE SEQUENCE [LARGE SCALE GENOMIC DNA]</scope>
    <source>
        <strain evidence="9">KIRAN</strain>
    </source>
</reference>
<feature type="transmembrane region" description="Helical" evidence="7">
    <location>
        <begin position="322"/>
        <end position="342"/>
    </location>
</feature>
<feature type="transmembrane region" description="Helical" evidence="7">
    <location>
        <begin position="145"/>
        <end position="164"/>
    </location>
</feature>
<evidence type="ECO:0000256" key="2">
    <source>
        <dbReference type="ARBA" id="ARBA00007430"/>
    </source>
</evidence>
<evidence type="ECO:0000256" key="6">
    <source>
        <dbReference type="ARBA" id="ARBA00023136"/>
    </source>
</evidence>
<dbReference type="Proteomes" id="UP000266005">
    <property type="component" value="Unassembled WGS sequence"/>
</dbReference>
<feature type="transmembrane region" description="Helical" evidence="7">
    <location>
        <begin position="414"/>
        <end position="432"/>
    </location>
</feature>
<keyword evidence="9" id="KW-1185">Reference proteome</keyword>
<evidence type="ECO:0000313" key="8">
    <source>
        <dbReference type="EMBL" id="RIJ42782.1"/>
    </source>
</evidence>
<comment type="caution">
    <text evidence="8">The sequence shown here is derived from an EMBL/GenBank/DDBJ whole genome shotgun (WGS) entry which is preliminary data.</text>
</comment>
<dbReference type="GO" id="GO:0005886">
    <property type="term" value="C:plasma membrane"/>
    <property type="evidence" value="ECO:0007669"/>
    <property type="project" value="UniProtKB-SubCell"/>
</dbReference>
<dbReference type="RefSeq" id="WP_119430664.1">
    <property type="nucleotide sequence ID" value="NZ_QWGE01000001.1"/>
</dbReference>
<evidence type="ECO:0000256" key="1">
    <source>
        <dbReference type="ARBA" id="ARBA00004651"/>
    </source>
</evidence>
<accession>A0A399SKR0</accession>
<sequence>MSLSQKTISGLFWTFCQQFGVQAINFIVSIVLARLLMPEDFGLIGMLSIFISLGGTLVDSGLTSSLIRTVNPDQRDFSTVFFINLAASIVIYIILFFCAPLIADFYNKSILIDMIRVYSLTFIINAFVSVQGIRLSKEMNFKLLMTIRIPSIIGGGILGVVLAFNGFGVWSLVYMNLFQSLLSAVQLWLRSGWRPSILFDKERYITHFNFGYKLTLSGILEVIYINVYNIIIGKYFSAAQLGFYTRAQSLKQLPVDNISKALNKVTYPLFSSIQDNDAKLKMAYQKLMLQVIFWIAPILVLLAIIAEPLFRFLIGEKWLPAVPYFQILCAVGIMYPLNSYNLNILKVKGRSDVFLKLEIIKKVIITIGIVCAVPFGIYGLLYFQLIFSFIAFFINTWYSGRMINYYVGEQLKDILPEILLALIVGVVIWTVDNHYFKPNVSIDVIRISIVGILYFGIYLSISYLSKMPATVDFKKLVLKR</sequence>
<dbReference type="Pfam" id="PF13440">
    <property type="entry name" value="Polysacc_synt_3"/>
    <property type="match status" value="1"/>
</dbReference>
<dbReference type="OrthoDB" id="9770347at2"/>
<feature type="transmembrane region" description="Helical" evidence="7">
    <location>
        <begin position="79"/>
        <end position="103"/>
    </location>
</feature>
<evidence type="ECO:0000313" key="9">
    <source>
        <dbReference type="Proteomes" id="UP000266005"/>
    </source>
</evidence>
<proteinExistence type="inferred from homology"/>
<dbReference type="PANTHER" id="PTHR30250:SF10">
    <property type="entry name" value="LIPOPOLYSACCHARIDE BIOSYNTHESIS PROTEIN WZXC"/>
    <property type="match status" value="1"/>
</dbReference>
<feature type="transmembrane region" description="Helical" evidence="7">
    <location>
        <begin position="444"/>
        <end position="464"/>
    </location>
</feature>
<feature type="transmembrane region" description="Helical" evidence="7">
    <location>
        <begin position="287"/>
        <end position="310"/>
    </location>
</feature>
<dbReference type="AlphaFoldDB" id="A0A399SKR0"/>
<feature type="transmembrane region" description="Helical" evidence="7">
    <location>
        <begin position="363"/>
        <end position="394"/>
    </location>
</feature>
<feature type="transmembrane region" description="Helical" evidence="7">
    <location>
        <begin position="12"/>
        <end position="37"/>
    </location>
</feature>
<name>A0A399SKR0_9BACT</name>
<comment type="similarity">
    <text evidence="2">Belongs to the polysaccharide synthase family.</text>
</comment>
<evidence type="ECO:0000256" key="3">
    <source>
        <dbReference type="ARBA" id="ARBA00022475"/>
    </source>
</evidence>
<evidence type="ECO:0000256" key="4">
    <source>
        <dbReference type="ARBA" id="ARBA00022692"/>
    </source>
</evidence>
<organism evidence="8 9">
    <name type="scientific">Pontibacter oryzae</name>
    <dbReference type="NCBI Taxonomy" id="2304593"/>
    <lineage>
        <taxon>Bacteria</taxon>
        <taxon>Pseudomonadati</taxon>
        <taxon>Bacteroidota</taxon>
        <taxon>Cytophagia</taxon>
        <taxon>Cytophagales</taxon>
        <taxon>Hymenobacteraceae</taxon>
        <taxon>Pontibacter</taxon>
    </lineage>
</organism>
<dbReference type="EMBL" id="QWGE01000001">
    <property type="protein sequence ID" value="RIJ42782.1"/>
    <property type="molecule type" value="Genomic_DNA"/>
</dbReference>
<keyword evidence="3" id="KW-1003">Cell membrane</keyword>
<feature type="transmembrane region" description="Helical" evidence="7">
    <location>
        <begin position="43"/>
        <end position="67"/>
    </location>
</feature>
<keyword evidence="6 7" id="KW-0472">Membrane</keyword>
<keyword evidence="5 7" id="KW-1133">Transmembrane helix</keyword>
<evidence type="ECO:0000256" key="5">
    <source>
        <dbReference type="ARBA" id="ARBA00022989"/>
    </source>
</evidence>
<keyword evidence="4 7" id="KW-0812">Transmembrane</keyword>
<dbReference type="PANTHER" id="PTHR30250">
    <property type="entry name" value="PST FAMILY PREDICTED COLANIC ACID TRANSPORTER"/>
    <property type="match status" value="1"/>
</dbReference>
<gene>
    <name evidence="8" type="ORF">D1627_02740</name>
</gene>